<evidence type="ECO:0000256" key="1">
    <source>
        <dbReference type="ARBA" id="ARBA00022553"/>
    </source>
</evidence>
<gene>
    <name evidence="4" type="ORF">AVDCRST_MAG89-4513</name>
</gene>
<evidence type="ECO:0000259" key="3">
    <source>
        <dbReference type="PROSITE" id="PS50110"/>
    </source>
</evidence>
<dbReference type="InterPro" id="IPR011006">
    <property type="entry name" value="CheY-like_superfamily"/>
</dbReference>
<dbReference type="PROSITE" id="PS50110">
    <property type="entry name" value="RESPONSE_REGULATORY"/>
    <property type="match status" value="1"/>
</dbReference>
<dbReference type="PANTHER" id="PTHR44591:SF23">
    <property type="entry name" value="CHEY SUBFAMILY"/>
    <property type="match status" value="1"/>
</dbReference>
<name>A0A6J4MV94_9BACT</name>
<dbReference type="InterPro" id="IPR001789">
    <property type="entry name" value="Sig_transdc_resp-reg_receiver"/>
</dbReference>
<dbReference type="Gene3D" id="3.40.50.2300">
    <property type="match status" value="1"/>
</dbReference>
<dbReference type="SUPFAM" id="SSF52172">
    <property type="entry name" value="CheY-like"/>
    <property type="match status" value="1"/>
</dbReference>
<dbReference type="GO" id="GO:0000160">
    <property type="term" value="P:phosphorelay signal transduction system"/>
    <property type="evidence" value="ECO:0007669"/>
    <property type="project" value="InterPro"/>
</dbReference>
<feature type="domain" description="Response regulatory" evidence="3">
    <location>
        <begin position="10"/>
        <end position="123"/>
    </location>
</feature>
<dbReference type="PANTHER" id="PTHR44591">
    <property type="entry name" value="STRESS RESPONSE REGULATOR PROTEIN 1"/>
    <property type="match status" value="1"/>
</dbReference>
<evidence type="ECO:0000256" key="2">
    <source>
        <dbReference type="PROSITE-ProRule" id="PRU00169"/>
    </source>
</evidence>
<evidence type="ECO:0000313" key="4">
    <source>
        <dbReference type="EMBL" id="CAA9370016.1"/>
    </source>
</evidence>
<sequence>MQSEHPERRVLLIAERDASVRNIQRHFLERAGFAVDFADDGEAALERARETRPALVVTEILIPKIDGLALCRLLKADPLTQEIPVIVFSILSAAARAGEAGASAFLRKPFVENVFLDAVQALVAEQSTPAREEQWA</sequence>
<dbReference type="AlphaFoldDB" id="A0A6J4MV94"/>
<dbReference type="EMBL" id="CADCTV010000946">
    <property type="protein sequence ID" value="CAA9370016.1"/>
    <property type="molecule type" value="Genomic_DNA"/>
</dbReference>
<dbReference type="Pfam" id="PF00072">
    <property type="entry name" value="Response_reg"/>
    <property type="match status" value="1"/>
</dbReference>
<dbReference type="SMART" id="SM00448">
    <property type="entry name" value="REC"/>
    <property type="match status" value="1"/>
</dbReference>
<comment type="caution">
    <text evidence="2">Lacks conserved residue(s) required for the propagation of feature annotation.</text>
</comment>
<reference evidence="4" key="1">
    <citation type="submission" date="2020-02" db="EMBL/GenBank/DDBJ databases">
        <authorList>
            <person name="Meier V. D."/>
        </authorList>
    </citation>
    <scope>NUCLEOTIDE SEQUENCE</scope>
    <source>
        <strain evidence="4">AVDCRST_MAG89</strain>
    </source>
</reference>
<keyword evidence="1" id="KW-0597">Phosphoprotein</keyword>
<protein>
    <submittedName>
        <fullName evidence="4">Two-component system, regulatory protein</fullName>
    </submittedName>
</protein>
<proteinExistence type="predicted"/>
<organism evidence="4">
    <name type="scientific">uncultured Gemmatimonadota bacterium</name>
    <dbReference type="NCBI Taxonomy" id="203437"/>
    <lineage>
        <taxon>Bacteria</taxon>
        <taxon>Pseudomonadati</taxon>
        <taxon>Gemmatimonadota</taxon>
        <taxon>environmental samples</taxon>
    </lineage>
</organism>
<accession>A0A6J4MV94</accession>
<dbReference type="InterPro" id="IPR050595">
    <property type="entry name" value="Bact_response_regulator"/>
</dbReference>